<keyword evidence="3" id="KW-1185">Reference proteome</keyword>
<organism evidence="2 3">
    <name type="scientific">Actinomadura namibiensis</name>
    <dbReference type="NCBI Taxonomy" id="182080"/>
    <lineage>
        <taxon>Bacteria</taxon>
        <taxon>Bacillati</taxon>
        <taxon>Actinomycetota</taxon>
        <taxon>Actinomycetes</taxon>
        <taxon>Streptosporangiales</taxon>
        <taxon>Thermomonosporaceae</taxon>
        <taxon>Actinomadura</taxon>
    </lineage>
</organism>
<evidence type="ECO:0000313" key="2">
    <source>
        <dbReference type="EMBL" id="MBA8954842.1"/>
    </source>
</evidence>
<feature type="region of interest" description="Disordered" evidence="1">
    <location>
        <begin position="173"/>
        <end position="217"/>
    </location>
</feature>
<evidence type="ECO:0000256" key="1">
    <source>
        <dbReference type="SAM" id="MobiDB-lite"/>
    </source>
</evidence>
<dbReference type="RefSeq" id="WP_182846882.1">
    <property type="nucleotide sequence ID" value="NZ_JACJIA010000010.1"/>
</dbReference>
<protein>
    <recommendedName>
        <fullName evidence="4">Chromosome segregation ATPase</fullName>
    </recommendedName>
</protein>
<evidence type="ECO:0008006" key="4">
    <source>
        <dbReference type="Google" id="ProtNLM"/>
    </source>
</evidence>
<reference evidence="2 3" key="1">
    <citation type="submission" date="2020-08" db="EMBL/GenBank/DDBJ databases">
        <title>Genomic Encyclopedia of Type Strains, Phase IV (KMG-IV): sequencing the most valuable type-strain genomes for metagenomic binning, comparative biology and taxonomic classification.</title>
        <authorList>
            <person name="Goeker M."/>
        </authorList>
    </citation>
    <scope>NUCLEOTIDE SEQUENCE [LARGE SCALE GENOMIC DNA]</scope>
    <source>
        <strain evidence="2 3">DSM 44197</strain>
    </source>
</reference>
<feature type="compositionally biased region" description="Basic and acidic residues" evidence="1">
    <location>
        <begin position="174"/>
        <end position="201"/>
    </location>
</feature>
<feature type="region of interest" description="Disordered" evidence="1">
    <location>
        <begin position="1"/>
        <end position="32"/>
    </location>
</feature>
<feature type="region of interest" description="Disordered" evidence="1">
    <location>
        <begin position="327"/>
        <end position="370"/>
    </location>
</feature>
<accession>A0A7W3LVA6</accession>
<gene>
    <name evidence="2" type="ORF">HNR61_006499</name>
</gene>
<dbReference type="Proteomes" id="UP000572680">
    <property type="component" value="Unassembled WGS sequence"/>
</dbReference>
<evidence type="ECO:0000313" key="3">
    <source>
        <dbReference type="Proteomes" id="UP000572680"/>
    </source>
</evidence>
<proteinExistence type="predicted"/>
<sequence>MKVAPVDEEGRVVPRGVTTADPAGAGEVRAGDPARAGDPVAMWPCAGCGRPVPQPVRGARTVRYCQDGGGICEQAARARREQGRQAPGLTGQVALTWEMVERLEEVADRLATSLATDLSVAGVERRLADLRAELSAEVAVAQQERDASQRQAEAAWREVAAARARADAAAQEAAEARAAAEEAAAERDTARAERREARDAAEQATAARMAAEAERDRIGERENELLAALEAARSELVTLHARLSESETIAEGQRIEAAAARQSAEDLRATVRGAEAERGRAVAERDQTHARLQEAEQLNWQLGRANDELRGALAALTAERDAARAEAERARRSVDLLTRSVPANAPRPDVDLEPPTGLHSVNDFRLPHAG</sequence>
<dbReference type="EMBL" id="JACJIA010000010">
    <property type="protein sequence ID" value="MBA8954842.1"/>
    <property type="molecule type" value="Genomic_DNA"/>
</dbReference>
<comment type="caution">
    <text evidence="2">The sequence shown here is derived from an EMBL/GenBank/DDBJ whole genome shotgun (WGS) entry which is preliminary data.</text>
</comment>
<dbReference type="AlphaFoldDB" id="A0A7W3LVA6"/>
<name>A0A7W3LVA6_ACTNM</name>